<reference evidence="2" key="1">
    <citation type="journal article" date="2021" name="IMA Fungus">
        <title>Genomic characterization of three marine fungi, including Emericellopsis atlantica sp. nov. with signatures of a generalist lifestyle and marine biomass degradation.</title>
        <authorList>
            <person name="Hagestad O.C."/>
            <person name="Hou L."/>
            <person name="Andersen J.H."/>
            <person name="Hansen E.H."/>
            <person name="Altermark B."/>
            <person name="Li C."/>
            <person name="Kuhnert E."/>
            <person name="Cox R.J."/>
            <person name="Crous P.W."/>
            <person name="Spatafora J.W."/>
            <person name="Lail K."/>
            <person name="Amirebrahimi M."/>
            <person name="Lipzen A."/>
            <person name="Pangilinan J."/>
            <person name="Andreopoulos W."/>
            <person name="Hayes R.D."/>
            <person name="Ng V."/>
            <person name="Grigoriev I.V."/>
            <person name="Jackson S.A."/>
            <person name="Sutton T.D.S."/>
            <person name="Dobson A.D.W."/>
            <person name="Rama T."/>
        </authorList>
    </citation>
    <scope>NUCLEOTIDE SEQUENCE</scope>
    <source>
        <strain evidence="2">TRa018bII</strain>
    </source>
</reference>
<keyword evidence="3" id="KW-1185">Reference proteome</keyword>
<evidence type="ECO:0000313" key="3">
    <source>
        <dbReference type="Proteomes" id="UP000824998"/>
    </source>
</evidence>
<dbReference type="AlphaFoldDB" id="A0A9P7Y8G1"/>
<keyword evidence="1" id="KW-0812">Transmembrane</keyword>
<evidence type="ECO:0000313" key="2">
    <source>
        <dbReference type="EMBL" id="KAG9228557.1"/>
    </source>
</evidence>
<organism evidence="2 3">
    <name type="scientific">Amylocarpus encephaloides</name>
    <dbReference type="NCBI Taxonomy" id="45428"/>
    <lineage>
        <taxon>Eukaryota</taxon>
        <taxon>Fungi</taxon>
        <taxon>Dikarya</taxon>
        <taxon>Ascomycota</taxon>
        <taxon>Pezizomycotina</taxon>
        <taxon>Leotiomycetes</taxon>
        <taxon>Helotiales</taxon>
        <taxon>Helotiales incertae sedis</taxon>
        <taxon>Amylocarpus</taxon>
    </lineage>
</organism>
<sequence length="63" mass="7312">MFSFIDKDTSYWRFTFLGMLLYIAGVGTVYITANFVVAQILDRVIRNIHLSSSFRRTCKNSLL</sequence>
<keyword evidence="1" id="KW-0472">Membrane</keyword>
<feature type="transmembrane region" description="Helical" evidence="1">
    <location>
        <begin position="20"/>
        <end position="41"/>
    </location>
</feature>
<dbReference type="Proteomes" id="UP000824998">
    <property type="component" value="Unassembled WGS sequence"/>
</dbReference>
<name>A0A9P7Y8G1_9HELO</name>
<dbReference type="OrthoDB" id="440755at2759"/>
<dbReference type="EMBL" id="MU251911">
    <property type="protein sequence ID" value="KAG9228557.1"/>
    <property type="molecule type" value="Genomic_DNA"/>
</dbReference>
<accession>A0A9P7Y8G1</accession>
<evidence type="ECO:0000256" key="1">
    <source>
        <dbReference type="SAM" id="Phobius"/>
    </source>
</evidence>
<protein>
    <submittedName>
        <fullName evidence="2">Uncharacterized protein</fullName>
    </submittedName>
</protein>
<comment type="caution">
    <text evidence="2">The sequence shown here is derived from an EMBL/GenBank/DDBJ whole genome shotgun (WGS) entry which is preliminary data.</text>
</comment>
<proteinExistence type="predicted"/>
<keyword evidence="1" id="KW-1133">Transmembrane helix</keyword>
<gene>
    <name evidence="2" type="ORF">BJ875DRAFT_477186</name>
</gene>